<keyword evidence="2" id="KW-1185">Reference proteome</keyword>
<dbReference type="Proteomes" id="UP000489600">
    <property type="component" value="Unassembled WGS sequence"/>
</dbReference>
<evidence type="ECO:0000313" key="1">
    <source>
        <dbReference type="EMBL" id="VVA99601.1"/>
    </source>
</evidence>
<name>A0A565BE78_9BRAS</name>
<comment type="caution">
    <text evidence="1">The sequence shown here is derived from an EMBL/GenBank/DDBJ whole genome shotgun (WGS) entry which is preliminary data.</text>
</comment>
<protein>
    <submittedName>
        <fullName evidence="1">Uncharacterized protein</fullName>
    </submittedName>
</protein>
<dbReference type="AlphaFoldDB" id="A0A565BE78"/>
<sequence>MSVTVGVSYAAIATREKLRGGIGLTKVRIYWPGKAPEWAEEGEEDKAFQKLSRSSDQK</sequence>
<dbReference type="OrthoDB" id="1725728at2759"/>
<dbReference type="EMBL" id="CABITT030000003">
    <property type="protein sequence ID" value="VVA99601.1"/>
    <property type="molecule type" value="Genomic_DNA"/>
</dbReference>
<evidence type="ECO:0000313" key="2">
    <source>
        <dbReference type="Proteomes" id="UP000489600"/>
    </source>
</evidence>
<reference evidence="1" key="1">
    <citation type="submission" date="2019-07" db="EMBL/GenBank/DDBJ databases">
        <authorList>
            <person name="Dittberner H."/>
        </authorList>
    </citation>
    <scope>NUCLEOTIDE SEQUENCE [LARGE SCALE GENOMIC DNA]</scope>
</reference>
<gene>
    <name evidence="1" type="ORF">ANE_LOCUS10046</name>
</gene>
<proteinExistence type="predicted"/>
<organism evidence="1 2">
    <name type="scientific">Arabis nemorensis</name>
    <dbReference type="NCBI Taxonomy" id="586526"/>
    <lineage>
        <taxon>Eukaryota</taxon>
        <taxon>Viridiplantae</taxon>
        <taxon>Streptophyta</taxon>
        <taxon>Embryophyta</taxon>
        <taxon>Tracheophyta</taxon>
        <taxon>Spermatophyta</taxon>
        <taxon>Magnoliopsida</taxon>
        <taxon>eudicotyledons</taxon>
        <taxon>Gunneridae</taxon>
        <taxon>Pentapetalae</taxon>
        <taxon>rosids</taxon>
        <taxon>malvids</taxon>
        <taxon>Brassicales</taxon>
        <taxon>Brassicaceae</taxon>
        <taxon>Arabideae</taxon>
        <taxon>Arabis</taxon>
    </lineage>
</organism>
<accession>A0A565BE78</accession>